<accession>A0A7M7KDJ5</accession>
<protein>
    <submittedName>
        <fullName evidence="2">Uncharacterized protein</fullName>
    </submittedName>
</protein>
<keyword evidence="1" id="KW-0732">Signal</keyword>
<evidence type="ECO:0000313" key="3">
    <source>
        <dbReference type="Proteomes" id="UP000594260"/>
    </source>
</evidence>
<organism evidence="2 3">
    <name type="scientific">Varroa destructor</name>
    <name type="common">Honeybee mite</name>
    <dbReference type="NCBI Taxonomy" id="109461"/>
    <lineage>
        <taxon>Eukaryota</taxon>
        <taxon>Metazoa</taxon>
        <taxon>Ecdysozoa</taxon>
        <taxon>Arthropoda</taxon>
        <taxon>Chelicerata</taxon>
        <taxon>Arachnida</taxon>
        <taxon>Acari</taxon>
        <taxon>Parasitiformes</taxon>
        <taxon>Mesostigmata</taxon>
        <taxon>Gamasina</taxon>
        <taxon>Dermanyssoidea</taxon>
        <taxon>Varroidae</taxon>
        <taxon>Varroa</taxon>
    </lineage>
</organism>
<dbReference type="EnsemblMetazoa" id="XM_022805977">
    <property type="protein sequence ID" value="XP_022661712"/>
    <property type="gene ID" value="LOC111250573"/>
</dbReference>
<dbReference type="RefSeq" id="XP_022661713.1">
    <property type="nucleotide sequence ID" value="XM_022805978.1"/>
</dbReference>
<dbReference type="AlphaFoldDB" id="A0A7M7KDJ5"/>
<evidence type="ECO:0000256" key="1">
    <source>
        <dbReference type="SAM" id="SignalP"/>
    </source>
</evidence>
<dbReference type="InParanoid" id="A0A7M7KDJ5"/>
<evidence type="ECO:0000313" key="2">
    <source>
        <dbReference type="EnsemblMetazoa" id="XP_022661712"/>
    </source>
</evidence>
<dbReference type="RefSeq" id="XP_022661712.1">
    <property type="nucleotide sequence ID" value="XM_022805977.1"/>
</dbReference>
<dbReference type="Proteomes" id="UP000594260">
    <property type="component" value="Unplaced"/>
</dbReference>
<keyword evidence="3" id="KW-1185">Reference proteome</keyword>
<proteinExistence type="predicted"/>
<feature type="signal peptide" evidence="1">
    <location>
        <begin position="1"/>
        <end position="25"/>
    </location>
</feature>
<feature type="chain" id="PRO_5036401550" evidence="1">
    <location>
        <begin position="26"/>
        <end position="207"/>
    </location>
</feature>
<name>A0A7M7KDJ5_VARDE</name>
<dbReference type="OrthoDB" id="6507972at2759"/>
<dbReference type="EnsemblMetazoa" id="XM_022805978">
    <property type="protein sequence ID" value="XP_022661713"/>
    <property type="gene ID" value="LOC111250573"/>
</dbReference>
<dbReference type="KEGG" id="vde:111250573"/>
<dbReference type="GeneID" id="111250573"/>
<sequence>MGSSFVICQLVVLAILVLAVRNCQALVLQGTNADAEYLSAATKDAHERNSKTNKGQQLSSIVTVGESRQASSASANSSTSSIASQVSSALSQIDLGFGYYKMCPFPFSYLHQCEGSSDCPGSDCCGMYAFPGPNRWRRSCCVPDSVTTIARVASLCIKSAEKPGDVPVSNTRPLIPSASSVLQNVVAQALGVGDSGSDDDDEDIKKH</sequence>
<reference evidence="2" key="1">
    <citation type="submission" date="2021-01" db="UniProtKB">
        <authorList>
            <consortium name="EnsemblMetazoa"/>
        </authorList>
    </citation>
    <scope>IDENTIFICATION</scope>
</reference>